<keyword evidence="5" id="KW-0997">Cell inner membrane</keyword>
<evidence type="ECO:0000313" key="15">
    <source>
        <dbReference type="Proteomes" id="UP000219036"/>
    </source>
</evidence>
<dbReference type="GO" id="GO:0005886">
    <property type="term" value="C:plasma membrane"/>
    <property type="evidence" value="ECO:0007669"/>
    <property type="project" value="UniProtKB-SubCell"/>
</dbReference>
<evidence type="ECO:0000256" key="8">
    <source>
        <dbReference type="ARBA" id="ARBA00022958"/>
    </source>
</evidence>
<dbReference type="EMBL" id="OBEI01000003">
    <property type="protein sequence ID" value="SNZ07848.1"/>
    <property type="molecule type" value="Genomic_DNA"/>
</dbReference>
<feature type="transmembrane region" description="Helical" evidence="13">
    <location>
        <begin position="40"/>
        <end position="58"/>
    </location>
</feature>
<evidence type="ECO:0000256" key="12">
    <source>
        <dbReference type="PIRSR" id="PIRSR006247-1"/>
    </source>
</evidence>
<feature type="transmembrane region" description="Helical" evidence="13">
    <location>
        <begin position="396"/>
        <end position="416"/>
    </location>
</feature>
<keyword evidence="11 13" id="KW-0472">Membrane</keyword>
<evidence type="ECO:0000256" key="6">
    <source>
        <dbReference type="ARBA" id="ARBA00022538"/>
    </source>
</evidence>
<dbReference type="AlphaFoldDB" id="A0A285NEZ8"/>
<feature type="transmembrane region" description="Helical" evidence="13">
    <location>
        <begin position="206"/>
        <end position="227"/>
    </location>
</feature>
<dbReference type="OrthoDB" id="9810952at2"/>
<feature type="transmembrane region" description="Helical" evidence="13">
    <location>
        <begin position="133"/>
        <end position="152"/>
    </location>
</feature>
<comment type="subcellular location">
    <subcellularLocation>
        <location evidence="1">Cell inner membrane</location>
        <topology evidence="1">Multi-pass membrane protein</topology>
    </subcellularLocation>
</comment>
<dbReference type="PANTHER" id="PTHR32024">
    <property type="entry name" value="TRK SYSTEM POTASSIUM UPTAKE PROTEIN TRKG-RELATED"/>
    <property type="match status" value="1"/>
</dbReference>
<comment type="similarity">
    <text evidence="2">Belongs to the TrkH potassium transport family.</text>
</comment>
<dbReference type="Proteomes" id="UP000219036">
    <property type="component" value="Unassembled WGS sequence"/>
</dbReference>
<evidence type="ECO:0000256" key="4">
    <source>
        <dbReference type="ARBA" id="ARBA00022475"/>
    </source>
</evidence>
<organism evidence="14 15">
    <name type="scientific">Persephonella hydrogeniphila</name>
    <dbReference type="NCBI Taxonomy" id="198703"/>
    <lineage>
        <taxon>Bacteria</taxon>
        <taxon>Pseudomonadati</taxon>
        <taxon>Aquificota</taxon>
        <taxon>Aquificia</taxon>
        <taxon>Aquificales</taxon>
        <taxon>Hydrogenothermaceae</taxon>
        <taxon>Persephonella</taxon>
    </lineage>
</organism>
<proteinExistence type="inferred from homology"/>
<evidence type="ECO:0000256" key="13">
    <source>
        <dbReference type="SAM" id="Phobius"/>
    </source>
</evidence>
<feature type="binding site" evidence="12">
    <location>
        <position position="112"/>
    </location>
    <ligand>
        <name>K(+)</name>
        <dbReference type="ChEBI" id="CHEBI:29103"/>
    </ligand>
</feature>
<feature type="binding site" evidence="12">
    <location>
        <position position="317"/>
    </location>
    <ligand>
        <name>K(+)</name>
        <dbReference type="ChEBI" id="CHEBI:29103"/>
    </ligand>
</feature>
<sequence length="482" mass="53683">MNDFRILPVLKILSFILFVLSVITFTVPLVYSVYMEDEEILCYILPIFISLFLYSVFIPVKSVRLSEKEALFIAVSIWFIFPLFTTLSYELSGYIHDPIDSYFESVSGFTTTGASVLTDIEKLPKSLLLLRNITNWIGGIGFVVLAVSFLSTRMPIGKAIVKFESSKIIEERIEPRVKEIAKIVISVYLILTVTEIVLLLVSGTDLYNAVTFTFSTVATGGFAPYNASASALNSFFGEMVITLFMFLGAVNLQLYYIAFKSRSIKKFFLDQEVLVYAGIILFSSLLTIFLLYETNTYSSLTESFRYGIFQIVSAATTTGFSTADYSNWHPAILSIIMITALIGAVGGSTGGGIKIFRLIFIFKIVSGELKRIAHPKIVYRPYLKGKKLDPSTVNSFWAFLSLYLFSLLFFGFMLTLGGHDLITSFSASVACITSLGPGLGDVGPASNFSQFSDFEKLMLSFEMIFGRLEIIPVISLLFIRNL</sequence>
<feature type="binding site" evidence="12">
    <location>
        <position position="220"/>
    </location>
    <ligand>
        <name>K(+)</name>
        <dbReference type="ChEBI" id="CHEBI:29103"/>
    </ligand>
</feature>
<keyword evidence="15" id="KW-1185">Reference proteome</keyword>
<feature type="transmembrane region" description="Helical" evidence="13">
    <location>
        <begin position="70"/>
        <end position="89"/>
    </location>
</feature>
<keyword evidence="6" id="KW-0633">Potassium transport</keyword>
<feature type="transmembrane region" description="Helical" evidence="13">
    <location>
        <begin position="12"/>
        <end position="34"/>
    </location>
</feature>
<keyword evidence="3" id="KW-0813">Transport</keyword>
<feature type="transmembrane region" description="Helical" evidence="13">
    <location>
        <begin position="239"/>
        <end position="258"/>
    </location>
</feature>
<evidence type="ECO:0000256" key="11">
    <source>
        <dbReference type="ARBA" id="ARBA00023136"/>
    </source>
</evidence>
<evidence type="ECO:0000256" key="5">
    <source>
        <dbReference type="ARBA" id="ARBA00022519"/>
    </source>
</evidence>
<dbReference type="InterPro" id="IPR004772">
    <property type="entry name" value="TrkH"/>
</dbReference>
<evidence type="ECO:0000256" key="9">
    <source>
        <dbReference type="ARBA" id="ARBA00022989"/>
    </source>
</evidence>
<evidence type="ECO:0000256" key="7">
    <source>
        <dbReference type="ARBA" id="ARBA00022692"/>
    </source>
</evidence>
<dbReference type="PANTHER" id="PTHR32024:SF2">
    <property type="entry name" value="TRK SYSTEM POTASSIUM UPTAKE PROTEIN TRKG-RELATED"/>
    <property type="match status" value="1"/>
</dbReference>
<keyword evidence="7 13" id="KW-0812">Transmembrane</keyword>
<name>A0A285NEZ8_9AQUI</name>
<keyword evidence="8 12" id="KW-0630">Potassium</keyword>
<feature type="transmembrane region" description="Helical" evidence="13">
    <location>
        <begin position="180"/>
        <end position="200"/>
    </location>
</feature>
<dbReference type="PIRSF" id="PIRSF006247">
    <property type="entry name" value="TrkH"/>
    <property type="match status" value="1"/>
</dbReference>
<dbReference type="GO" id="GO:0046872">
    <property type="term" value="F:metal ion binding"/>
    <property type="evidence" value="ECO:0007669"/>
    <property type="project" value="UniProtKB-KW"/>
</dbReference>
<reference evidence="15" key="1">
    <citation type="submission" date="2017-09" db="EMBL/GenBank/DDBJ databases">
        <authorList>
            <person name="Varghese N."/>
            <person name="Submissions S."/>
        </authorList>
    </citation>
    <scope>NUCLEOTIDE SEQUENCE [LARGE SCALE GENOMIC DNA]</scope>
    <source>
        <strain evidence="15">DSM 15103</strain>
    </source>
</reference>
<gene>
    <name evidence="14" type="ORF">SAMN06265182_1052</name>
</gene>
<dbReference type="InterPro" id="IPR003445">
    <property type="entry name" value="Cat_transpt"/>
</dbReference>
<feature type="binding site" evidence="12">
    <location>
        <position position="435"/>
    </location>
    <ligand>
        <name>K(+)</name>
        <dbReference type="ChEBI" id="CHEBI:29103"/>
    </ligand>
</feature>
<evidence type="ECO:0000256" key="10">
    <source>
        <dbReference type="ARBA" id="ARBA00023065"/>
    </source>
</evidence>
<keyword evidence="9 13" id="KW-1133">Transmembrane helix</keyword>
<evidence type="ECO:0000256" key="1">
    <source>
        <dbReference type="ARBA" id="ARBA00004429"/>
    </source>
</evidence>
<evidence type="ECO:0000256" key="3">
    <source>
        <dbReference type="ARBA" id="ARBA00022448"/>
    </source>
</evidence>
<evidence type="ECO:0000256" key="2">
    <source>
        <dbReference type="ARBA" id="ARBA00009137"/>
    </source>
</evidence>
<keyword evidence="4" id="KW-1003">Cell membrane</keyword>
<dbReference type="Pfam" id="PF02386">
    <property type="entry name" value="TrkH"/>
    <property type="match status" value="1"/>
</dbReference>
<keyword evidence="10" id="KW-0406">Ion transport</keyword>
<evidence type="ECO:0000313" key="14">
    <source>
        <dbReference type="EMBL" id="SNZ07848.1"/>
    </source>
</evidence>
<feature type="transmembrane region" description="Helical" evidence="13">
    <location>
        <begin position="304"/>
        <end position="325"/>
    </location>
</feature>
<feature type="binding site" evidence="12">
    <location>
        <position position="318"/>
    </location>
    <ligand>
        <name>K(+)</name>
        <dbReference type="ChEBI" id="CHEBI:29103"/>
    </ligand>
</feature>
<dbReference type="GO" id="GO:0015379">
    <property type="term" value="F:potassium:chloride symporter activity"/>
    <property type="evidence" value="ECO:0007669"/>
    <property type="project" value="InterPro"/>
</dbReference>
<feature type="transmembrane region" description="Helical" evidence="13">
    <location>
        <begin position="273"/>
        <end position="292"/>
    </location>
</feature>
<dbReference type="RefSeq" id="WP_097000225.1">
    <property type="nucleotide sequence ID" value="NZ_OBEI01000003.1"/>
</dbReference>
<accession>A0A285NEZ8</accession>
<keyword evidence="12" id="KW-0479">Metal-binding</keyword>
<feature type="transmembrane region" description="Helical" evidence="13">
    <location>
        <begin position="331"/>
        <end position="353"/>
    </location>
</feature>
<feature type="binding site" evidence="12">
    <location>
        <position position="111"/>
    </location>
    <ligand>
        <name>K(+)</name>
        <dbReference type="ChEBI" id="CHEBI:29103"/>
    </ligand>
</feature>
<feature type="transmembrane region" description="Helical" evidence="13">
    <location>
        <begin position="457"/>
        <end position="479"/>
    </location>
</feature>
<protein>
    <submittedName>
        <fullName evidence="14">Trk system potassium uptake protein TrkH</fullName>
    </submittedName>
</protein>